<name>A0A8J8BBN2_9ACTN</name>
<keyword evidence="2" id="KW-1133">Transmembrane helix</keyword>
<dbReference type="InterPro" id="IPR040688">
    <property type="entry name" value="SLATT_2"/>
</dbReference>
<feature type="region of interest" description="Disordered" evidence="1">
    <location>
        <begin position="1"/>
        <end position="47"/>
    </location>
</feature>
<dbReference type="Pfam" id="PF18183">
    <property type="entry name" value="SLATT_2"/>
    <property type="match status" value="1"/>
</dbReference>
<dbReference type="AlphaFoldDB" id="A0A8J8BBN2"/>
<protein>
    <submittedName>
        <fullName evidence="4">SLATT domain-containing protein</fullName>
    </submittedName>
</protein>
<feature type="domain" description="SMODS and SLOG-associating 2TM effector" evidence="3">
    <location>
        <begin position="47"/>
        <end position="208"/>
    </location>
</feature>
<reference evidence="4" key="1">
    <citation type="submission" date="2021-04" db="EMBL/GenBank/DDBJ databases">
        <title>Genome based classification of Actinospica acidithermotolerans sp. nov., an actinobacterium isolated from an Indonesian hot spring.</title>
        <authorList>
            <person name="Kusuma A.B."/>
            <person name="Putra K.E."/>
            <person name="Nafisah S."/>
            <person name="Loh J."/>
            <person name="Nouioui I."/>
            <person name="Goodfellow M."/>
        </authorList>
    </citation>
    <scope>NUCLEOTIDE SEQUENCE</scope>
    <source>
        <strain evidence="4">DSM 45618</strain>
    </source>
</reference>
<organism evidence="4 5">
    <name type="scientific">Actinocrinis puniceicyclus</name>
    <dbReference type="NCBI Taxonomy" id="977794"/>
    <lineage>
        <taxon>Bacteria</taxon>
        <taxon>Bacillati</taxon>
        <taxon>Actinomycetota</taxon>
        <taxon>Actinomycetes</taxon>
        <taxon>Catenulisporales</taxon>
        <taxon>Actinospicaceae</taxon>
        <taxon>Actinocrinis</taxon>
    </lineage>
</organism>
<evidence type="ECO:0000256" key="2">
    <source>
        <dbReference type="SAM" id="Phobius"/>
    </source>
</evidence>
<keyword evidence="2" id="KW-0812">Transmembrane</keyword>
<dbReference type="EMBL" id="JAGSXH010000045">
    <property type="protein sequence ID" value="MBS2964237.1"/>
    <property type="molecule type" value="Genomic_DNA"/>
</dbReference>
<evidence type="ECO:0000256" key="1">
    <source>
        <dbReference type="SAM" id="MobiDB-lite"/>
    </source>
</evidence>
<sequence length="223" mass="24252">MVSGNGARATELHTGKAASNVPTRRRGLRRGDLRREGFPSISGATPQERAQAVEALREWAEHQAEGAIEWYMKDKRLKRSGSRLLRALTVLLAVGGSLAPLQAAAVSEKVGAWGYVLLAAAAGCVAFDYFFGVSTGWMRDMAAIQSLQRELTTFRLDWATELLRGGPADADPGQPMASQLLMIGRLKSAVDRIVESETTDWLAEFRLSLGRMHDKLGKTQSGP</sequence>
<evidence type="ECO:0000313" key="5">
    <source>
        <dbReference type="Proteomes" id="UP000677913"/>
    </source>
</evidence>
<proteinExistence type="predicted"/>
<dbReference type="Proteomes" id="UP000677913">
    <property type="component" value="Unassembled WGS sequence"/>
</dbReference>
<feature type="transmembrane region" description="Helical" evidence="2">
    <location>
        <begin position="84"/>
        <end position="106"/>
    </location>
</feature>
<evidence type="ECO:0000259" key="3">
    <source>
        <dbReference type="Pfam" id="PF18183"/>
    </source>
</evidence>
<accession>A0A8J8BBN2</accession>
<dbReference type="NCBIfam" id="NF033633">
    <property type="entry name" value="SLATT_2"/>
    <property type="match status" value="1"/>
</dbReference>
<feature type="transmembrane region" description="Helical" evidence="2">
    <location>
        <begin position="112"/>
        <end position="131"/>
    </location>
</feature>
<keyword evidence="5" id="KW-1185">Reference proteome</keyword>
<gene>
    <name evidence="4" type="ORF">KGA66_14350</name>
</gene>
<dbReference type="RefSeq" id="WP_211468603.1">
    <property type="nucleotide sequence ID" value="NZ_JAGSXH010000045.1"/>
</dbReference>
<comment type="caution">
    <text evidence="4">The sequence shown here is derived from an EMBL/GenBank/DDBJ whole genome shotgun (WGS) entry which is preliminary data.</text>
</comment>
<keyword evidence="2" id="KW-0472">Membrane</keyword>
<evidence type="ECO:0000313" key="4">
    <source>
        <dbReference type="EMBL" id="MBS2964237.1"/>
    </source>
</evidence>